<dbReference type="EMBL" id="BKBC01000017">
    <property type="protein sequence ID" value="GEQ21095.1"/>
    <property type="molecule type" value="Genomic_DNA"/>
</dbReference>
<evidence type="ECO:0000313" key="19">
    <source>
        <dbReference type="EMBL" id="NAS18576.1"/>
    </source>
</evidence>
<name>A0A2S7FCN4_CLOBU</name>
<organism evidence="20 21">
    <name type="scientific">Clostridium butyricum</name>
    <dbReference type="NCBI Taxonomy" id="1492"/>
    <lineage>
        <taxon>Bacteria</taxon>
        <taxon>Bacillati</taxon>
        <taxon>Bacillota</taxon>
        <taxon>Clostridia</taxon>
        <taxon>Eubacteriales</taxon>
        <taxon>Clostridiaceae</taxon>
        <taxon>Clostridium</taxon>
    </lineage>
</organism>
<dbReference type="GO" id="GO:0005524">
    <property type="term" value="F:ATP binding"/>
    <property type="evidence" value="ECO:0007669"/>
    <property type="project" value="UniProtKB-KW"/>
</dbReference>
<evidence type="ECO:0000256" key="17">
    <source>
        <dbReference type="ARBA" id="ARBA00030571"/>
    </source>
</evidence>
<accession>A0A2S7FCN4</accession>
<dbReference type="EMBL" id="LRDH01000095">
    <property type="protein sequence ID" value="PPV16003.1"/>
    <property type="molecule type" value="Genomic_DNA"/>
</dbReference>
<dbReference type="InterPro" id="IPR027417">
    <property type="entry name" value="P-loop_NTPase"/>
</dbReference>
<evidence type="ECO:0000256" key="15">
    <source>
        <dbReference type="ARBA" id="ARBA00023134"/>
    </source>
</evidence>
<comment type="similarity">
    <text evidence="7">Belongs to the CobU/CobP family.</text>
</comment>
<sequence>MIFIIGGENQGKLEYLFNISRFKKENVVDCLNVDGLKAEEILMSNRPVIYNFNNLIKELLVVYDDEEKVKEKIKKMIKENRKAVIISNEIGYGIVPIDKFERRYRELTGRICCEIAKESKEVHRVICGIGTIIKGEEND</sequence>
<dbReference type="GO" id="GO:0005525">
    <property type="term" value="F:GTP binding"/>
    <property type="evidence" value="ECO:0007669"/>
    <property type="project" value="UniProtKB-KW"/>
</dbReference>
<keyword evidence="10" id="KW-0169">Cobalamin biosynthesis</keyword>
<evidence type="ECO:0000256" key="14">
    <source>
        <dbReference type="ARBA" id="ARBA00022840"/>
    </source>
</evidence>
<dbReference type="PANTHER" id="PTHR34848">
    <property type="match status" value="1"/>
</dbReference>
<dbReference type="Proteomes" id="UP000238081">
    <property type="component" value="Unassembled WGS sequence"/>
</dbReference>
<reference evidence="19 23" key="3">
    <citation type="submission" date="2020-01" db="EMBL/GenBank/DDBJ databases">
        <title>Genome sequence of a 1,3-propanediol producer, Clostridium butyricum S3.</title>
        <authorList>
            <person name="Zhou J."/>
        </authorList>
    </citation>
    <scope>NUCLEOTIDE SEQUENCE [LARGE SCALE GENOMIC DNA]</scope>
    <source>
        <strain evidence="19 23">S3</strain>
    </source>
</reference>
<dbReference type="PANTHER" id="PTHR34848:SF1">
    <property type="entry name" value="BIFUNCTIONAL ADENOSYLCOBALAMIN BIOSYNTHESIS PROTEIN COBU"/>
    <property type="match status" value="1"/>
</dbReference>
<proteinExistence type="inferred from homology"/>
<evidence type="ECO:0000256" key="7">
    <source>
        <dbReference type="ARBA" id="ARBA00007490"/>
    </source>
</evidence>
<dbReference type="GO" id="GO:0008820">
    <property type="term" value="F:cobinamide phosphate guanylyltransferase activity"/>
    <property type="evidence" value="ECO:0007669"/>
    <property type="project" value="UniProtKB-EC"/>
</dbReference>
<dbReference type="GO" id="GO:0043752">
    <property type="term" value="F:adenosylcobinamide kinase activity"/>
    <property type="evidence" value="ECO:0007669"/>
    <property type="project" value="UniProtKB-EC"/>
</dbReference>
<evidence type="ECO:0000256" key="13">
    <source>
        <dbReference type="ARBA" id="ARBA00022777"/>
    </source>
</evidence>
<evidence type="ECO:0000256" key="16">
    <source>
        <dbReference type="ARBA" id="ARBA00029570"/>
    </source>
</evidence>
<dbReference type="EMBL" id="WOFV02000037">
    <property type="protein sequence ID" value="NAS18576.1"/>
    <property type="molecule type" value="Genomic_DNA"/>
</dbReference>
<dbReference type="SUPFAM" id="SSF52540">
    <property type="entry name" value="P-loop containing nucleoside triphosphate hydrolases"/>
    <property type="match status" value="1"/>
</dbReference>
<evidence type="ECO:0000256" key="8">
    <source>
        <dbReference type="ARBA" id="ARBA00012016"/>
    </source>
</evidence>
<keyword evidence="15" id="KW-0342">GTP-binding</keyword>
<dbReference type="Pfam" id="PF02283">
    <property type="entry name" value="CobU"/>
    <property type="match status" value="1"/>
</dbReference>
<dbReference type="Gene3D" id="3.40.50.300">
    <property type="entry name" value="P-loop containing nucleotide triphosphate hydrolases"/>
    <property type="match status" value="1"/>
</dbReference>
<comment type="caution">
    <text evidence="20">The sequence shown here is derived from an EMBL/GenBank/DDBJ whole genome shotgun (WGS) entry which is preliminary data.</text>
</comment>
<evidence type="ECO:0000256" key="5">
    <source>
        <dbReference type="ARBA" id="ARBA00004692"/>
    </source>
</evidence>
<reference evidence="18 22" key="2">
    <citation type="submission" date="2019-07" db="EMBL/GenBank/DDBJ databases">
        <title>Whole genome shotgun sequence of Clostridium butyricum NBRC 3858.</title>
        <authorList>
            <person name="Hosoyama A."/>
            <person name="Uohara A."/>
            <person name="Ohji S."/>
            <person name="Ichikawa N."/>
        </authorList>
    </citation>
    <scope>NUCLEOTIDE SEQUENCE [LARGE SCALE GENOMIC DNA]</scope>
    <source>
        <strain evidence="18 22">NBRC 3858</strain>
    </source>
</reference>
<comment type="pathway">
    <text evidence="5">Cofactor biosynthesis; adenosylcobalamin biosynthesis; adenosylcobalamin from cob(II)yrinate a,c-diamide: step 6/7.</text>
</comment>
<reference evidence="20 21" key="1">
    <citation type="submission" date="2016-01" db="EMBL/GenBank/DDBJ databases">
        <title>Characterization of the Clostridium difficile lineages that are prevalent in Hong Kong and China.</title>
        <authorList>
            <person name="Kwok J.S.-L."/>
            <person name="Lam W.-Y."/>
            <person name="Ip M."/>
            <person name="Chan T.-F."/>
            <person name="Hawkey P.M."/>
            <person name="Tsui S.K.-W."/>
        </authorList>
    </citation>
    <scope>NUCLEOTIDE SEQUENCE [LARGE SCALE GENOMIC DNA]</scope>
    <source>
        <strain evidence="20 21">300064</strain>
    </source>
</reference>
<dbReference type="AlphaFoldDB" id="A0A2S7FCN4"/>
<comment type="catalytic activity">
    <reaction evidence="1">
        <text>adenosylcob(III)inamide + ATP = adenosylcob(III)inamide phosphate + ADP + H(+)</text>
        <dbReference type="Rhea" id="RHEA:15769"/>
        <dbReference type="ChEBI" id="CHEBI:2480"/>
        <dbReference type="ChEBI" id="CHEBI:15378"/>
        <dbReference type="ChEBI" id="CHEBI:30616"/>
        <dbReference type="ChEBI" id="CHEBI:58502"/>
        <dbReference type="ChEBI" id="CHEBI:456216"/>
        <dbReference type="EC" id="2.7.1.156"/>
    </reaction>
</comment>
<evidence type="ECO:0000313" key="20">
    <source>
        <dbReference type="EMBL" id="PPV16003.1"/>
    </source>
</evidence>
<evidence type="ECO:0000256" key="10">
    <source>
        <dbReference type="ARBA" id="ARBA00022573"/>
    </source>
</evidence>
<dbReference type="UniPathway" id="UPA00148">
    <property type="reaction ID" value="UER00236"/>
</dbReference>
<evidence type="ECO:0000313" key="18">
    <source>
        <dbReference type="EMBL" id="GEQ21095.1"/>
    </source>
</evidence>
<evidence type="ECO:0000313" key="23">
    <source>
        <dbReference type="Proteomes" id="UP000474042"/>
    </source>
</evidence>
<dbReference type="EC" id="2.7.7.62" evidence="9"/>
<evidence type="ECO:0000313" key="21">
    <source>
        <dbReference type="Proteomes" id="UP000238081"/>
    </source>
</evidence>
<dbReference type="Proteomes" id="UP000321089">
    <property type="component" value="Unassembled WGS sequence"/>
</dbReference>
<keyword evidence="12" id="KW-0547">Nucleotide-binding</keyword>
<comment type="catalytic activity">
    <reaction evidence="3">
        <text>adenosylcob(III)inamide + GTP = adenosylcob(III)inamide phosphate + GDP + H(+)</text>
        <dbReference type="Rhea" id="RHEA:15765"/>
        <dbReference type="ChEBI" id="CHEBI:2480"/>
        <dbReference type="ChEBI" id="CHEBI:15378"/>
        <dbReference type="ChEBI" id="CHEBI:37565"/>
        <dbReference type="ChEBI" id="CHEBI:58189"/>
        <dbReference type="ChEBI" id="CHEBI:58502"/>
        <dbReference type="EC" id="2.7.1.156"/>
    </reaction>
</comment>
<gene>
    <name evidence="20" type="ORF">AWN73_10650</name>
    <name evidence="18" type="ORF">CBU02nite_16010</name>
    <name evidence="19" type="ORF">GND98_012020</name>
</gene>
<keyword evidence="11" id="KW-0808">Transferase</keyword>
<comment type="function">
    <text evidence="4">Catalyzes ATP-dependent phosphorylation of adenosylcobinamide and addition of GMP to adenosylcobinamide phosphate.</text>
</comment>
<evidence type="ECO:0000256" key="12">
    <source>
        <dbReference type="ARBA" id="ARBA00022741"/>
    </source>
</evidence>
<dbReference type="GO" id="GO:0009236">
    <property type="term" value="P:cobalamin biosynthetic process"/>
    <property type="evidence" value="ECO:0007669"/>
    <property type="project" value="UniProtKB-UniPathway"/>
</dbReference>
<evidence type="ECO:0000256" key="2">
    <source>
        <dbReference type="ARBA" id="ARBA00000711"/>
    </source>
</evidence>
<comment type="catalytic activity">
    <reaction evidence="2">
        <text>adenosylcob(III)inamide phosphate + GTP + H(+) = adenosylcob(III)inamide-GDP + diphosphate</text>
        <dbReference type="Rhea" id="RHEA:22712"/>
        <dbReference type="ChEBI" id="CHEBI:15378"/>
        <dbReference type="ChEBI" id="CHEBI:33019"/>
        <dbReference type="ChEBI" id="CHEBI:37565"/>
        <dbReference type="ChEBI" id="CHEBI:58502"/>
        <dbReference type="ChEBI" id="CHEBI:60487"/>
        <dbReference type="EC" id="2.7.7.62"/>
    </reaction>
</comment>
<evidence type="ECO:0000256" key="3">
    <source>
        <dbReference type="ARBA" id="ARBA00001522"/>
    </source>
</evidence>
<dbReference type="RefSeq" id="WP_043664754.1">
    <property type="nucleotide sequence ID" value="NZ_BKBC01000017.1"/>
</dbReference>
<dbReference type="Proteomes" id="UP000474042">
    <property type="component" value="Unassembled WGS sequence"/>
</dbReference>
<evidence type="ECO:0000256" key="11">
    <source>
        <dbReference type="ARBA" id="ARBA00022679"/>
    </source>
</evidence>
<evidence type="ECO:0000256" key="4">
    <source>
        <dbReference type="ARBA" id="ARBA00003889"/>
    </source>
</evidence>
<evidence type="ECO:0000256" key="1">
    <source>
        <dbReference type="ARBA" id="ARBA00000312"/>
    </source>
</evidence>
<dbReference type="EC" id="2.7.1.156" evidence="8"/>
<evidence type="ECO:0000256" key="9">
    <source>
        <dbReference type="ARBA" id="ARBA00012523"/>
    </source>
</evidence>
<keyword evidence="13 20" id="KW-0418">Kinase</keyword>
<evidence type="ECO:0000256" key="6">
    <source>
        <dbReference type="ARBA" id="ARBA00005159"/>
    </source>
</evidence>
<dbReference type="InterPro" id="IPR003203">
    <property type="entry name" value="CobU/CobP"/>
</dbReference>
<keyword evidence="14" id="KW-0067">ATP-binding</keyword>
<protein>
    <recommendedName>
        <fullName evidence="16">Adenosylcobinamide kinase</fullName>
        <ecNumber evidence="8">2.7.1.156</ecNumber>
        <ecNumber evidence="9">2.7.7.62</ecNumber>
    </recommendedName>
    <alternativeName>
        <fullName evidence="17">Adenosylcobinamide-phosphate guanylyltransferase</fullName>
    </alternativeName>
</protein>
<comment type="pathway">
    <text evidence="6">Cofactor biosynthesis; adenosylcobalamin biosynthesis; adenosylcobalamin from cob(II)yrinate a,c-diamide: step 5/7.</text>
</comment>
<evidence type="ECO:0000313" key="22">
    <source>
        <dbReference type="Proteomes" id="UP000321089"/>
    </source>
</evidence>